<dbReference type="Proteomes" id="UP000828390">
    <property type="component" value="Unassembled WGS sequence"/>
</dbReference>
<organism evidence="1 2">
    <name type="scientific">Dreissena polymorpha</name>
    <name type="common">Zebra mussel</name>
    <name type="synonym">Mytilus polymorpha</name>
    <dbReference type="NCBI Taxonomy" id="45954"/>
    <lineage>
        <taxon>Eukaryota</taxon>
        <taxon>Metazoa</taxon>
        <taxon>Spiralia</taxon>
        <taxon>Lophotrochozoa</taxon>
        <taxon>Mollusca</taxon>
        <taxon>Bivalvia</taxon>
        <taxon>Autobranchia</taxon>
        <taxon>Heteroconchia</taxon>
        <taxon>Euheterodonta</taxon>
        <taxon>Imparidentia</taxon>
        <taxon>Neoheterodontei</taxon>
        <taxon>Myida</taxon>
        <taxon>Dreissenoidea</taxon>
        <taxon>Dreissenidae</taxon>
        <taxon>Dreissena</taxon>
    </lineage>
</organism>
<comment type="caution">
    <text evidence="1">The sequence shown here is derived from an EMBL/GenBank/DDBJ whole genome shotgun (WGS) entry which is preliminary data.</text>
</comment>
<keyword evidence="2" id="KW-1185">Reference proteome</keyword>
<protein>
    <submittedName>
        <fullName evidence="1">Uncharacterized protein</fullName>
    </submittedName>
</protein>
<proteinExistence type="predicted"/>
<sequence length="67" mass="7652">MLQKFSIAAAAENNSKVRWEIKEQFGVPNPRPIKCSLWIAADIMTRLLKNAYSKLYISEDLKPTANK</sequence>
<evidence type="ECO:0000313" key="1">
    <source>
        <dbReference type="EMBL" id="KAH3715153.1"/>
    </source>
</evidence>
<reference evidence="1" key="2">
    <citation type="submission" date="2020-11" db="EMBL/GenBank/DDBJ databases">
        <authorList>
            <person name="McCartney M.A."/>
            <person name="Auch B."/>
            <person name="Kono T."/>
            <person name="Mallez S."/>
            <person name="Becker A."/>
            <person name="Gohl D.M."/>
            <person name="Silverstein K.A.T."/>
            <person name="Koren S."/>
            <person name="Bechman K.B."/>
            <person name="Herman A."/>
            <person name="Abrahante J.E."/>
            <person name="Garbe J."/>
        </authorList>
    </citation>
    <scope>NUCLEOTIDE SEQUENCE</scope>
    <source>
        <strain evidence="1">Duluth1</strain>
        <tissue evidence="1">Whole animal</tissue>
    </source>
</reference>
<accession>A0A9D4C124</accession>
<dbReference type="AlphaFoldDB" id="A0A9D4C124"/>
<evidence type="ECO:0000313" key="2">
    <source>
        <dbReference type="Proteomes" id="UP000828390"/>
    </source>
</evidence>
<name>A0A9D4C124_DREPO</name>
<gene>
    <name evidence="1" type="ORF">DPMN_057859</name>
</gene>
<reference evidence="1" key="1">
    <citation type="journal article" date="2019" name="bioRxiv">
        <title>The Genome of the Zebra Mussel, Dreissena polymorpha: A Resource for Invasive Species Research.</title>
        <authorList>
            <person name="McCartney M.A."/>
            <person name="Auch B."/>
            <person name="Kono T."/>
            <person name="Mallez S."/>
            <person name="Zhang Y."/>
            <person name="Obille A."/>
            <person name="Becker A."/>
            <person name="Abrahante J.E."/>
            <person name="Garbe J."/>
            <person name="Badalamenti J.P."/>
            <person name="Herman A."/>
            <person name="Mangelson H."/>
            <person name="Liachko I."/>
            <person name="Sullivan S."/>
            <person name="Sone E.D."/>
            <person name="Koren S."/>
            <person name="Silverstein K.A.T."/>
            <person name="Beckman K.B."/>
            <person name="Gohl D.M."/>
        </authorList>
    </citation>
    <scope>NUCLEOTIDE SEQUENCE</scope>
    <source>
        <strain evidence="1">Duluth1</strain>
        <tissue evidence="1">Whole animal</tissue>
    </source>
</reference>
<dbReference type="EMBL" id="JAIWYP010000013">
    <property type="protein sequence ID" value="KAH3715153.1"/>
    <property type="molecule type" value="Genomic_DNA"/>
</dbReference>